<keyword evidence="3" id="KW-1185">Reference proteome</keyword>
<dbReference type="InterPro" id="IPR052894">
    <property type="entry name" value="AsmA-related"/>
</dbReference>
<dbReference type="RefSeq" id="WP_044618250.1">
    <property type="nucleotide sequence ID" value="NZ_CP007142.1"/>
</dbReference>
<dbReference type="Proteomes" id="UP000032266">
    <property type="component" value="Chromosome"/>
</dbReference>
<accession>A0A0C5VPK9</accession>
<dbReference type="Pfam" id="PF05359">
    <property type="entry name" value="DUF748"/>
    <property type="match status" value="2"/>
</dbReference>
<feature type="region of interest" description="Disordered" evidence="1">
    <location>
        <begin position="126"/>
        <end position="145"/>
    </location>
</feature>
<dbReference type="PANTHER" id="PTHR30441:SF8">
    <property type="entry name" value="DUF748 DOMAIN-CONTAINING PROTEIN"/>
    <property type="match status" value="1"/>
</dbReference>
<reference evidence="2 3" key="1">
    <citation type="submission" date="2014-01" db="EMBL/GenBank/DDBJ databases">
        <title>Full genme sequencing of cellulolytic bacterium Gynuella sunshinyii YC6258T gen. nov., sp. nov.</title>
        <authorList>
            <person name="Khan H."/>
            <person name="Chung E.J."/>
            <person name="Chung Y.R."/>
        </authorList>
    </citation>
    <scope>NUCLEOTIDE SEQUENCE [LARGE SCALE GENOMIC DNA]</scope>
    <source>
        <strain evidence="2 3">YC6258</strain>
    </source>
</reference>
<evidence type="ECO:0008006" key="4">
    <source>
        <dbReference type="Google" id="ProtNLM"/>
    </source>
</evidence>
<dbReference type="EMBL" id="CP007142">
    <property type="protein sequence ID" value="AJQ96181.1"/>
    <property type="molecule type" value="Genomic_DNA"/>
</dbReference>
<dbReference type="STRING" id="1445510.YC6258_04145"/>
<dbReference type="KEGG" id="gsn:YC6258_04145"/>
<protein>
    <recommendedName>
        <fullName evidence="4">AsmA domain-containing protein</fullName>
    </recommendedName>
</protein>
<dbReference type="InterPro" id="IPR008023">
    <property type="entry name" value="DUF748"/>
</dbReference>
<organism evidence="2 3">
    <name type="scientific">Gynuella sunshinyii YC6258</name>
    <dbReference type="NCBI Taxonomy" id="1445510"/>
    <lineage>
        <taxon>Bacteria</taxon>
        <taxon>Pseudomonadati</taxon>
        <taxon>Pseudomonadota</taxon>
        <taxon>Gammaproteobacteria</taxon>
        <taxon>Oceanospirillales</taxon>
        <taxon>Saccharospirillaceae</taxon>
        <taxon>Gynuella</taxon>
    </lineage>
</organism>
<dbReference type="HOGENOM" id="CLU_301442_0_0_6"/>
<dbReference type="GO" id="GO:0005886">
    <property type="term" value="C:plasma membrane"/>
    <property type="evidence" value="ECO:0007669"/>
    <property type="project" value="TreeGrafter"/>
</dbReference>
<name>A0A0C5VPK9_9GAMM</name>
<dbReference type="AlphaFoldDB" id="A0A0C5VPK9"/>
<evidence type="ECO:0000256" key="1">
    <source>
        <dbReference type="SAM" id="MobiDB-lite"/>
    </source>
</evidence>
<evidence type="ECO:0000313" key="2">
    <source>
        <dbReference type="EMBL" id="AJQ96181.1"/>
    </source>
</evidence>
<dbReference type="GO" id="GO:0090313">
    <property type="term" value="P:regulation of protein targeting to membrane"/>
    <property type="evidence" value="ECO:0007669"/>
    <property type="project" value="TreeGrafter"/>
</dbReference>
<evidence type="ECO:0000313" key="3">
    <source>
        <dbReference type="Proteomes" id="UP000032266"/>
    </source>
</evidence>
<dbReference type="PANTHER" id="PTHR30441">
    <property type="entry name" value="DUF748 DOMAIN-CONTAINING PROTEIN"/>
    <property type="match status" value="1"/>
</dbReference>
<dbReference type="OrthoDB" id="6114420at2"/>
<sequence>MTWLKRVTILFIALLMLICLSIWIFSPAISRATLNHLLEPSGIHLTEDSAIRLNPFRSIVSIRQLQLVKDQDTPLALQTLELRYSLFRLLFREVQVTRIYLEGLMVTGGYSGQQVSVAGFDFDTTGSETSSAADATPPPPENDENEGLLFLAPDIELKNITLSFAYLDQVNTVTIEQMNITQSRYQNSSGRSDISGRLLVNDASLTIDAKVDYRSEDTSVRLALDLTQMNLSTYQYLLPQQSDRVSGQLTLALEANIHQSAQALNLTDSKVVIGLNEFGYQNNDVDAAVQDLQLTLAQWQLEIPSDGEMTMTGQLQTALHGLLVRPAASDDILASLGSFEPEPAAIALTGNDIRYQTPAMMLSDIVFSSPQQDSEKPKNNALVDIQKLELAPFEFVSNVLTIGRVEIGASHFNVKLNDSGLANLVELNGPVAEQETVEAEEVLETEKTEAVPATESVPGVRIGEIKSSQPWQIEIEDGSQHPAFKKRFEVTRLSIANIDMQNTEQNIDYALELKDEGYFNLTVNGDVQPFGDEINANIEAHMAEFSLPDVRSYLAKALDFEFKAGQLDTDFSGTVRASKIDSVADVTIRGADFTASQNQPEETNVIGQTAVPLNVALGMLKDRHGDIHLKIPVEGDLEDPSFGVQHILGLVVKKAVMMQTRNYLINTFVPYAQVVKVSMTAGSYALKVRFEDLPYETAQVEVGEAQQLFVDQLSRLMTDKPGLRVKICPVVVPADIGAGASLTEQQTDQLLTLANNRAIAFKARLLESAEVESARLLLCTARTDVKAGSLSRLEFLSVN</sequence>
<proteinExistence type="predicted"/>
<gene>
    <name evidence="2" type="ORF">YC6258_04145</name>
</gene>